<name>A0A6A6CQF5_ZASCE</name>
<evidence type="ECO:0000313" key="2">
    <source>
        <dbReference type="Proteomes" id="UP000799537"/>
    </source>
</evidence>
<protein>
    <submittedName>
        <fullName evidence="1">Uncharacterized protein</fullName>
    </submittedName>
</protein>
<evidence type="ECO:0000313" key="1">
    <source>
        <dbReference type="EMBL" id="KAF2167696.1"/>
    </source>
</evidence>
<dbReference type="GeneID" id="54559329"/>
<keyword evidence="2" id="KW-1185">Reference proteome</keyword>
<dbReference type="AlphaFoldDB" id="A0A6A6CQF5"/>
<organism evidence="1 2">
    <name type="scientific">Zasmidium cellare ATCC 36951</name>
    <dbReference type="NCBI Taxonomy" id="1080233"/>
    <lineage>
        <taxon>Eukaryota</taxon>
        <taxon>Fungi</taxon>
        <taxon>Dikarya</taxon>
        <taxon>Ascomycota</taxon>
        <taxon>Pezizomycotina</taxon>
        <taxon>Dothideomycetes</taxon>
        <taxon>Dothideomycetidae</taxon>
        <taxon>Mycosphaerellales</taxon>
        <taxon>Mycosphaerellaceae</taxon>
        <taxon>Zasmidium</taxon>
    </lineage>
</organism>
<dbReference type="Proteomes" id="UP000799537">
    <property type="component" value="Unassembled WGS sequence"/>
</dbReference>
<dbReference type="EMBL" id="ML993592">
    <property type="protein sequence ID" value="KAF2167696.1"/>
    <property type="molecule type" value="Genomic_DNA"/>
</dbReference>
<proteinExistence type="predicted"/>
<gene>
    <name evidence="1" type="ORF">M409DRAFT_21849</name>
</gene>
<accession>A0A6A6CQF5</accession>
<sequence length="342" mass="38730">MTDLVTYVTHLASFAGCSYFNIVSVKPKVLNTLLLPREDVFTMPALLTSHEELRTRMEATGISEDQIATVLKGLNPPPGEADANPPPYDQQDRFGKRGAPAPLQLAEIPTFEALHHRGRQTTFKVHFVTSADNKKTCQKIVLDGLPKSQAAWTVDFLQKTGFSKEPNLRMFRQTDNGERGHQICECVFHHRVNQNVEIKHPWYTWEGWNPNTEVWSSDTGFLDETWMKWHYDLSDPRYPDRAVVVCKTVEKVGKHRTTNEPAVLEVCRVILNNDVTPAVIELPEEPWKHATEEQMDEMMSNAMINYWRRQMGWWTKPSSGGGSRSTDTSGIASVTASVSSVC</sequence>
<reference evidence="1" key="1">
    <citation type="journal article" date="2020" name="Stud. Mycol.">
        <title>101 Dothideomycetes genomes: a test case for predicting lifestyles and emergence of pathogens.</title>
        <authorList>
            <person name="Haridas S."/>
            <person name="Albert R."/>
            <person name="Binder M."/>
            <person name="Bloem J."/>
            <person name="Labutti K."/>
            <person name="Salamov A."/>
            <person name="Andreopoulos B."/>
            <person name="Baker S."/>
            <person name="Barry K."/>
            <person name="Bills G."/>
            <person name="Bluhm B."/>
            <person name="Cannon C."/>
            <person name="Castanera R."/>
            <person name="Culley D."/>
            <person name="Daum C."/>
            <person name="Ezra D."/>
            <person name="Gonzalez J."/>
            <person name="Henrissat B."/>
            <person name="Kuo A."/>
            <person name="Liang C."/>
            <person name="Lipzen A."/>
            <person name="Lutzoni F."/>
            <person name="Magnuson J."/>
            <person name="Mondo S."/>
            <person name="Nolan M."/>
            <person name="Ohm R."/>
            <person name="Pangilinan J."/>
            <person name="Park H.-J."/>
            <person name="Ramirez L."/>
            <person name="Alfaro M."/>
            <person name="Sun H."/>
            <person name="Tritt A."/>
            <person name="Yoshinaga Y."/>
            <person name="Zwiers L.-H."/>
            <person name="Turgeon B."/>
            <person name="Goodwin S."/>
            <person name="Spatafora J."/>
            <person name="Crous P."/>
            <person name="Grigoriev I."/>
        </authorList>
    </citation>
    <scope>NUCLEOTIDE SEQUENCE</scope>
    <source>
        <strain evidence="1">ATCC 36951</strain>
    </source>
</reference>
<dbReference type="OrthoDB" id="3647801at2759"/>
<dbReference type="RefSeq" id="XP_033668585.1">
    <property type="nucleotide sequence ID" value="XM_033806057.1"/>
</dbReference>